<dbReference type="VEuPathDB" id="VectorBase:AALB20_034464"/>
<feature type="compositionally biased region" description="Low complexity" evidence="1">
    <location>
        <begin position="2695"/>
        <end position="2705"/>
    </location>
</feature>
<name>A0A182FVZ4_ANOAL</name>
<feature type="region of interest" description="Disordered" evidence="1">
    <location>
        <begin position="2621"/>
        <end position="2663"/>
    </location>
</feature>
<feature type="compositionally biased region" description="Low complexity" evidence="1">
    <location>
        <begin position="1412"/>
        <end position="1426"/>
    </location>
</feature>
<feature type="region of interest" description="Disordered" evidence="1">
    <location>
        <begin position="2694"/>
        <end position="2841"/>
    </location>
</feature>
<dbReference type="KEGG" id="aali:118465500"/>
<feature type="compositionally biased region" description="Acidic residues" evidence="1">
    <location>
        <begin position="943"/>
        <end position="953"/>
    </location>
</feature>
<feature type="region of interest" description="Disordered" evidence="1">
    <location>
        <begin position="1794"/>
        <end position="1847"/>
    </location>
</feature>
<proteinExistence type="predicted"/>
<feature type="compositionally biased region" description="Basic and acidic residues" evidence="1">
    <location>
        <begin position="293"/>
        <end position="305"/>
    </location>
</feature>
<feature type="compositionally biased region" description="Low complexity" evidence="1">
    <location>
        <begin position="2823"/>
        <end position="2834"/>
    </location>
</feature>
<dbReference type="InterPro" id="IPR032060">
    <property type="entry name" value="MGA_dom"/>
</dbReference>
<feature type="region of interest" description="Disordered" evidence="1">
    <location>
        <begin position="2082"/>
        <end position="2113"/>
    </location>
</feature>
<feature type="region of interest" description="Disordered" evidence="1">
    <location>
        <begin position="1499"/>
        <end position="1553"/>
    </location>
</feature>
<feature type="region of interest" description="Disordered" evidence="1">
    <location>
        <begin position="1365"/>
        <end position="1450"/>
    </location>
</feature>
<evidence type="ECO:0000259" key="2">
    <source>
        <dbReference type="Pfam" id="PF16059"/>
    </source>
</evidence>
<evidence type="ECO:0000256" key="1">
    <source>
        <dbReference type="SAM" id="MobiDB-lite"/>
    </source>
</evidence>
<evidence type="ECO:0000313" key="3">
    <source>
        <dbReference type="EnsemblMetazoa" id="AALB010729-PA"/>
    </source>
</evidence>
<dbReference type="RefSeq" id="XP_035789699.1">
    <property type="nucleotide sequence ID" value="XM_035933806.1"/>
</dbReference>
<feature type="region of interest" description="Disordered" evidence="1">
    <location>
        <begin position="2289"/>
        <end position="2345"/>
    </location>
</feature>
<feature type="compositionally biased region" description="Basic and acidic residues" evidence="1">
    <location>
        <begin position="2430"/>
        <end position="2452"/>
    </location>
</feature>
<feature type="compositionally biased region" description="Low complexity" evidence="1">
    <location>
        <begin position="1589"/>
        <end position="1642"/>
    </location>
</feature>
<feature type="region of interest" description="Disordered" evidence="1">
    <location>
        <begin position="261"/>
        <end position="349"/>
    </location>
</feature>
<feature type="compositionally biased region" description="Polar residues" evidence="1">
    <location>
        <begin position="2316"/>
        <end position="2328"/>
    </location>
</feature>
<dbReference type="GeneID" id="118465500"/>
<feature type="region of interest" description="Disordered" evidence="1">
    <location>
        <begin position="713"/>
        <end position="734"/>
    </location>
</feature>
<feature type="region of interest" description="Disordered" evidence="1">
    <location>
        <begin position="1750"/>
        <end position="1776"/>
    </location>
</feature>
<feature type="compositionally biased region" description="Acidic residues" evidence="1">
    <location>
        <begin position="174"/>
        <end position="187"/>
    </location>
</feature>
<feature type="compositionally biased region" description="Low complexity" evidence="1">
    <location>
        <begin position="2416"/>
        <end position="2428"/>
    </location>
</feature>
<accession>A0A182FVZ4</accession>
<dbReference type="PANTHER" id="PTHR34491:SF74">
    <property type="entry name" value="DUF4456 DOMAIN-CONTAINING PROTEIN"/>
    <property type="match status" value="1"/>
</dbReference>
<feature type="compositionally biased region" description="Low complexity" evidence="1">
    <location>
        <begin position="2621"/>
        <end position="2648"/>
    </location>
</feature>
<feature type="compositionally biased region" description="Low complexity" evidence="1">
    <location>
        <begin position="21"/>
        <end position="31"/>
    </location>
</feature>
<feature type="compositionally biased region" description="Basic and acidic residues" evidence="1">
    <location>
        <begin position="38"/>
        <end position="49"/>
    </location>
</feature>
<feature type="compositionally biased region" description="Basic and acidic residues" evidence="1">
    <location>
        <begin position="2466"/>
        <end position="2488"/>
    </location>
</feature>
<dbReference type="EnsemblMetazoa" id="AALB010729-RA">
    <property type="protein sequence ID" value="AALB010729-PA"/>
    <property type="gene ID" value="AALB010729"/>
</dbReference>
<dbReference type="Pfam" id="PF16059">
    <property type="entry name" value="MGA_dom"/>
    <property type="match status" value="1"/>
</dbReference>
<feature type="compositionally biased region" description="Low complexity" evidence="1">
    <location>
        <begin position="263"/>
        <end position="277"/>
    </location>
</feature>
<dbReference type="PANTHER" id="PTHR34491">
    <property type="entry name" value="A-TYPE INCLUSION PROTEIN, PUTATIVE-RELATED"/>
    <property type="match status" value="1"/>
</dbReference>
<feature type="compositionally biased region" description="Basic and acidic residues" evidence="1">
    <location>
        <begin position="1389"/>
        <end position="1404"/>
    </location>
</feature>
<evidence type="ECO:0000313" key="4">
    <source>
        <dbReference type="Proteomes" id="UP000069272"/>
    </source>
</evidence>
<feature type="compositionally biased region" description="Basic and acidic residues" evidence="1">
    <location>
        <begin position="2400"/>
        <end position="2414"/>
    </location>
</feature>
<dbReference type="RefSeq" id="XP_035789701.1">
    <property type="nucleotide sequence ID" value="XM_035933808.1"/>
</dbReference>
<protein>
    <submittedName>
        <fullName evidence="3">DUF4801 domain-containing protein</fullName>
    </submittedName>
</protein>
<feature type="compositionally biased region" description="Low complexity" evidence="1">
    <location>
        <begin position="1530"/>
        <end position="1552"/>
    </location>
</feature>
<dbReference type="OrthoDB" id="6119313at2759"/>
<feature type="compositionally biased region" description="Basic residues" evidence="1">
    <location>
        <begin position="1440"/>
        <end position="1450"/>
    </location>
</feature>
<feature type="region of interest" description="Disordered" evidence="1">
    <location>
        <begin position="21"/>
        <end position="56"/>
    </location>
</feature>
<reference evidence="3" key="2">
    <citation type="submission" date="2022-08" db="UniProtKB">
        <authorList>
            <consortium name="EnsemblMetazoa"/>
        </authorList>
    </citation>
    <scope>IDENTIFICATION</scope>
    <source>
        <strain evidence="3">STECLA/ALBI9_A</strain>
    </source>
</reference>
<feature type="compositionally biased region" description="Polar residues" evidence="1">
    <location>
        <begin position="2718"/>
        <end position="2743"/>
    </location>
</feature>
<reference evidence="3 4" key="1">
    <citation type="journal article" date="2017" name="G3 (Bethesda)">
        <title>The Physical Genome Mapping of Anopheles albimanus Corrected Scaffold Misassemblies and Identified Interarm Rearrangements in Genus Anopheles.</title>
        <authorList>
            <person name="Artemov G.N."/>
            <person name="Peery A.N."/>
            <person name="Jiang X."/>
            <person name="Tu Z."/>
            <person name="Stegniy V.N."/>
            <person name="Sharakhova M.V."/>
            <person name="Sharakhov I.V."/>
        </authorList>
    </citation>
    <scope>NUCLEOTIDE SEQUENCE [LARGE SCALE GENOMIC DNA]</scope>
    <source>
        <strain evidence="3 4">ALBI9_A</strain>
    </source>
</reference>
<feature type="region of interest" description="Disordered" evidence="1">
    <location>
        <begin position="390"/>
        <end position="412"/>
    </location>
</feature>
<feature type="compositionally biased region" description="Low complexity" evidence="1">
    <location>
        <begin position="1507"/>
        <end position="1516"/>
    </location>
</feature>
<feature type="region of interest" description="Disordered" evidence="1">
    <location>
        <begin position="154"/>
        <end position="196"/>
    </location>
</feature>
<feature type="domain" description="MGA conserved" evidence="2">
    <location>
        <begin position="1042"/>
        <end position="1097"/>
    </location>
</feature>
<dbReference type="VEuPathDB" id="VectorBase:AALB010729"/>
<feature type="region of interest" description="Disordered" evidence="1">
    <location>
        <begin position="1566"/>
        <end position="1642"/>
    </location>
</feature>
<feature type="compositionally biased region" description="Polar residues" evidence="1">
    <location>
        <begin position="333"/>
        <end position="347"/>
    </location>
</feature>
<organism evidence="3 4">
    <name type="scientific">Anopheles albimanus</name>
    <name type="common">New world malaria mosquito</name>
    <dbReference type="NCBI Taxonomy" id="7167"/>
    <lineage>
        <taxon>Eukaryota</taxon>
        <taxon>Metazoa</taxon>
        <taxon>Ecdysozoa</taxon>
        <taxon>Arthropoda</taxon>
        <taxon>Hexapoda</taxon>
        <taxon>Insecta</taxon>
        <taxon>Pterygota</taxon>
        <taxon>Neoptera</taxon>
        <taxon>Endopterygota</taxon>
        <taxon>Diptera</taxon>
        <taxon>Nematocera</taxon>
        <taxon>Culicoidea</taxon>
        <taxon>Culicidae</taxon>
        <taxon>Anophelinae</taxon>
        <taxon>Anopheles</taxon>
    </lineage>
</organism>
<feature type="compositionally biased region" description="Low complexity" evidence="1">
    <location>
        <begin position="2778"/>
        <end position="2800"/>
    </location>
</feature>
<feature type="region of interest" description="Disordered" evidence="1">
    <location>
        <begin position="1015"/>
        <end position="1043"/>
    </location>
</feature>
<dbReference type="STRING" id="7167.A0A182FVZ4"/>
<feature type="compositionally biased region" description="Basic and acidic residues" evidence="1">
    <location>
        <begin position="2763"/>
        <end position="2774"/>
    </location>
</feature>
<feature type="region of interest" description="Disordered" evidence="1">
    <location>
        <begin position="235"/>
        <end position="254"/>
    </location>
</feature>
<dbReference type="Proteomes" id="UP000069272">
    <property type="component" value="Chromosome 3R"/>
</dbReference>
<feature type="region of interest" description="Disordered" evidence="1">
    <location>
        <begin position="2357"/>
        <end position="2540"/>
    </location>
</feature>
<feature type="compositionally biased region" description="Polar residues" evidence="1">
    <location>
        <begin position="1016"/>
        <end position="1025"/>
    </location>
</feature>
<feature type="compositionally biased region" description="Basic and acidic residues" evidence="1">
    <location>
        <begin position="713"/>
        <end position="723"/>
    </location>
</feature>
<feature type="region of interest" description="Disordered" evidence="1">
    <location>
        <begin position="943"/>
        <end position="1000"/>
    </location>
</feature>
<dbReference type="RefSeq" id="XP_035789698.1">
    <property type="nucleotide sequence ID" value="XM_035933805.1"/>
</dbReference>
<feature type="compositionally biased region" description="Acidic residues" evidence="1">
    <location>
        <begin position="2380"/>
        <end position="2399"/>
    </location>
</feature>
<feature type="compositionally biased region" description="Basic and acidic residues" evidence="1">
    <location>
        <begin position="954"/>
        <end position="976"/>
    </location>
</feature>
<sequence>MKIGLGLEQIRARKRTDWTAAASSAEAAQQSVTSDHPISLDDHPSEAGDLRTGQRASTPLRHRRLMYKRPGGFTSRGTKLLNTVRRRKHLLQRGRISGNHHHHHRTVRTVADFFPKRLLKGTKFSGTRKCLAKRSIEKKTCPQNVEQVESVEVPVSVEAREEPETVSVASSDQSGEESESSEVQGEEQEQKQEEAVNRETLIGELKKDLKEYCSVRWTFRLVLSMLQERLEELERSVDETNDDGTDVDRSNSLDSGAEAINQPAASSAASAPSSSSSTIATDEIDLDATSNQKDLKEEHVERDALESSPSRGEALDGPIGHSSPKATPDGEATAQQQPKTSYTPLKTSKSDILDPTYTCEIKLEPLEERKASFVDSLLDKFNLPPPTMPITNGLSGDAGDDGTGEQSQQSRRCLRDRTKIAARPRYIEIPEEPRRVRVSKVFGKLHKSLNLDLDSTNSNSSTEFYGFDEGEVVKLDKPSLPGLLPTPIVKKSQPYAPFLAYGTSISDKEEDSRGASPSSTATIRSDLLRENGLLSYGSHPPRLQCPLRPSDMIRPRTVAQKRILLEHLNDVRYPMIDNESKIYRFLMVKTKNQDEQLDFGRMKELQDQPIPFTRGTWRALSWLRTEKDRYNFQAVCIDGRWTNLTGCRGNHPNKLLMRKKVYSGVVKSSGGRRIHYIQHCSCPTQFPPGVTIDLSPIEPPKVGTPGIICATRKQEEEDADGRKLAGGGRPKLLPDRSLEYQHYRSFPDTKPGPLSSKRLPPSAFEQDPYLGPLEIFEMPTVELEVFPKIDRPLDGLIKPYLKMILPYSGITENWARFAVSTLRSTRGSDVLPGEDGERSFIFQVPYANDERRLLIRRRLITRPGEATVLRTSGRGGFGATDLEQFEQQLEQRLTFREAIDRALEQGDSAAPLDEDERICADVLSELTNSVAITIAEELFVTDDPDLDYREEEPGEKPSEQKKDNEAVAGNDKKPVNDAKGAQPPTTKAVSDSPPECSKPAAKSKLLREMKRLNATIIESPSQPSLGGTGAGRDSSATDPSAKPIHRPCDPVYCAKGCICEVLGGSMSAQATVSESRTSHCSRIDCVLGCVCGYEQKLVNHTHEVKIKRSNDGGTEQVSEQSSLTSADVKYLREKATARLAKEEREFTPTVILTDNATVLVRNTESETRRQKKKPKKYDDYYNENSMQKLLSGRFGFEGCAPATPPQLPSEEMALQVKPLPLADRMRHAHVLLYNLSALTGLEQWCMVHQLYRCYCGGTATQGKPFSFLEENCVDQTSWESASASITTTTTFNTPCSSTNNDSNTTSVASRMGKMMMTPNGSSNLLPEPKKEVISSSITTATAPLPYLAPLPRKRLYSFEKISPEIARPGRSGRSHHTSTCSSGGGGSARKRESSEESYKPPSERKVKRKQKTNTTTSNTTTTNDSSLPASNGVAEENGPRRNKGIMRRRFSTGDWVRPRQLRKLMMEEQQRQQQADAQYKIVARPAPKAAGISNIVLKRIPQEQESPPKSAASPPKRLTNGIPNRAAEATVRTNTTTCSSSSKPSPKVSQPTAQIVVCDSSEDEHLPVVEGRRKQKFTSSKAHAIRRTSVPSNSSGSNGVKTETTSAASSTNSASSTNAKSSKPTTSTSSSSTNATASTAAKNVTSELAPTLVVTQRQLRELIEREKAHPSPVRPGQRRLQNVHLVDPNHSYDLLRTPTMRLVICGIKKAFVDVRMLRRAGVLDNLVSHSNAMVYIVKIPINTIPPATPGGSVEMQSGSAVPSPVANAADQSRPTAMMPPVASGRILDRRHSVAHVRAPSSMPVQQQQQQHPPVTSAHDANRQCNDGPHEIVDADDDEDSGDGITPPEQAQVYSLMRHVSTLLSRDTPCLSQVKAGILHICRWTALMNAFAIGQADVIDVTYPNGNTQTLIWINRRPNGPLLLRNYKTYTSARQMWQSHGQQDLVKDQANLQSSLLHRMVVSGIDSSLSNRHLGLVLYGGLHYWLFCGFITTPKAPQSLPLAAMKSALPIKELSAFEPIKNSIHRGPSPPPAGMYDRRAYEKTPMDPGRSVPVSGRTDGMPMVRVVPTSSLLERPASATVTVKEATGSRAKPAGHRPSNISIAPAVPSTDGTVQDRSRHCRWIKLHIAEDFTDMYIPSWRYCIQHSQLMDAIQHANRHRAVRCLEFTLSAEVPTGRGSRVLPRIYAAPYQDNSIYVGPFPITQTQVDIMLCVASDGLLYTREEHERRKRIAIGDGAKRTRGLWIEMPPEAMELLQRQLDRTRLKRNGDGTPRPKASTCYISPATAITSSSKPPTIIDTPAGTAKPVRSAPKRVDAATNQRSLLKRSQPSVPPGIGSSAKPTEPGEVAECKPTIIRQATGRVIPSSAGHRIASKKLRTEDNGDDIDNDDDDDDEEIEKDGDDGNDKRKKAIDTEARLSASCSSKSAPLSGKEAEGDSRPDDGSVAAKNDDTDRLAQLLAQTMQYTEQEQRKVEHLVKSSRSKPEDKVTVAKETSAVATVAEGGQDGRSGVPSAINRKRKSVDTTMSGGNGGAGGDDEKQQKRKLDVPIPAKFIRISDATQITTKQYAGPISIVSSAPGAPSRTVTLRLHKNGLSRMSLASPISDAPATMPAIERLQRNAPSRVSLPLPNVPSSSVVQTAAKPPTTEPATSQATTSKPSDSLLRKIPMVRRNSVLTVADIKQYTGKYKIIIPRKPTTDVPATSTTATNPNGITGKIQIKPTESISKPQSPAEGTSTTPPATTLEANSGDAKRNDSLKSGHTVSIGKEKPSLKDKKANQPAASSPQPSVEPSSSSSTSTNTSEAEIRRRKRPASNATTTTPTVEDAANVATSSSSAAKQTQPAVREVLSNSSALSSILPEMETAMLSKSHKSGVLVSNIPNLGMVEVVRMQTQGQYILRLPELTSQKRSVIVPSLESAVNVLNEFIQLNTYALLPSDLKIDWTFQGCTNPLPTPKKLRSIINQRCVITKYGIVDFSAKGKLEEFESAITPKDPDLLHQLLVLRLTMLCYPKLAYDKHKTSWNDEQIVTRATEIIGNLTQSTKAKQQEKAFYKKLVEENRLKLAQLSKRYPKATRQPSIELESVVIIDDDDDDEGGEVVNGDN</sequence>
<dbReference type="RefSeq" id="XP_035789700.1">
    <property type="nucleotide sequence ID" value="XM_035933807.1"/>
</dbReference>
<dbReference type="CTD" id="654231"/>
<keyword evidence="4" id="KW-1185">Reference proteome</keyword>